<gene>
    <name evidence="1" type="ORF">phiAS5_ORF0024</name>
</gene>
<accession>E1A2C1</accession>
<keyword evidence="2" id="KW-1185">Reference proteome</keyword>
<dbReference type="RefSeq" id="YP_003969313.1">
    <property type="nucleotide sequence ID" value="NC_014636.1"/>
</dbReference>
<reference evidence="1 2" key="1">
    <citation type="journal article" date="2012" name="Vet. Microbiol.">
        <title>Complete genome sequence and characterization of a broad-host range T4-like bacteriophage phiAS5 infecting Aeromonas salmonicida subsp. salmonicida.</title>
        <authorList>
            <person name="Kim J.H."/>
            <person name="Son J.S."/>
            <person name="Choi Y.J."/>
            <person name="Choresca C.H.Jr."/>
            <person name="Shin S.P."/>
            <person name="Han J.E."/>
            <person name="Jun J.W."/>
            <person name="Park S.C."/>
        </authorList>
    </citation>
    <scope>NUCLEOTIDE SEQUENCE [LARGE SCALE GENOMIC DNA]</scope>
</reference>
<evidence type="ECO:0000313" key="2">
    <source>
        <dbReference type="Proteomes" id="UP000002236"/>
    </source>
</evidence>
<dbReference type="EMBL" id="HM452126">
    <property type="protein sequence ID" value="ADM79867.1"/>
    <property type="molecule type" value="Genomic_DNA"/>
</dbReference>
<dbReference type="GeneID" id="9861431"/>
<organism evidence="1 2">
    <name type="scientific">Aeromonas phage phiAS5</name>
    <dbReference type="NCBI Taxonomy" id="879630"/>
    <lineage>
        <taxon>Viruses</taxon>
        <taxon>Duplodnaviria</taxon>
        <taxon>Heunggongvirae</taxon>
        <taxon>Uroviricota</taxon>
        <taxon>Caudoviricetes</taxon>
        <taxon>Pantevenvirales</taxon>
        <taxon>Straboviridae</taxon>
        <taxon>Chrysonvirus</taxon>
        <taxon>Chrysonvirus as5</taxon>
    </lineage>
</organism>
<dbReference type="Proteomes" id="UP000002236">
    <property type="component" value="Segment"/>
</dbReference>
<proteinExistence type="predicted"/>
<evidence type="ECO:0000313" key="1">
    <source>
        <dbReference type="EMBL" id="ADM79867.1"/>
    </source>
</evidence>
<protein>
    <submittedName>
        <fullName evidence="1">Uncharacterized protein</fullName>
    </submittedName>
</protein>
<dbReference type="KEGG" id="vg:9861431"/>
<dbReference type="OrthoDB" id="8358at10239"/>
<sequence>MTIRVDEVFMGKFEEKMAKLAKIAGKLGVPAPTYEIVKTELVDIIDDNGMKIGHYKSMIIEIIGDAPKMIGDWSFVAKIDHEENLIYSVRPLPAKFSAAIDLKCRCDHCNTNRYRANTFIVTDGKEYLQVGGSCLKNYMGHAKPSNLVSFFDELNNMDDGELRGGFNQVVYQDLASVICVAMYAIKTYGYNKNDYDAMPTKHVVANVFGNPRSEIRVGDCVSEYESKVADVISFMENIEPFGDGSYAANVKQIAKNGDVSPKAFGIATSAVYCYLRDIERKAKESVKIESNHVGNVGERLRNIEVTVVSCRVFDTFYGCSSAITMVTKDGNVFTWFASGAYNYEAGDKFEITGTVKEHSEYKGTKQTVLTRCKIKD</sequence>
<name>E1A2C1_9CAUD</name>